<reference evidence="1 2" key="1">
    <citation type="submission" date="2019-05" db="EMBL/GenBank/DDBJ databases">
        <title>Another draft genome of Portunus trituberculatus and its Hox gene families provides insights of decapod evolution.</title>
        <authorList>
            <person name="Jeong J.-H."/>
            <person name="Song I."/>
            <person name="Kim S."/>
            <person name="Choi T."/>
            <person name="Kim D."/>
            <person name="Ryu S."/>
            <person name="Kim W."/>
        </authorList>
    </citation>
    <scope>NUCLEOTIDE SEQUENCE [LARGE SCALE GENOMIC DNA]</scope>
    <source>
        <tissue evidence="1">Muscle</tissue>
    </source>
</reference>
<protein>
    <submittedName>
        <fullName evidence="1">Uncharacterized protein</fullName>
    </submittedName>
</protein>
<dbReference type="EMBL" id="VSRR010084799">
    <property type="protein sequence ID" value="MPC90559.1"/>
    <property type="molecule type" value="Genomic_DNA"/>
</dbReference>
<dbReference type="Proteomes" id="UP000324222">
    <property type="component" value="Unassembled WGS sequence"/>
</dbReference>
<gene>
    <name evidence="1" type="ORF">E2C01_085552</name>
</gene>
<comment type="caution">
    <text evidence="1">The sequence shown here is derived from an EMBL/GenBank/DDBJ whole genome shotgun (WGS) entry which is preliminary data.</text>
</comment>
<sequence length="68" mass="7059">MSSKAATPISTSTVPATSIVLCAGPTWKAAGFVAGSTTKPRHGRLFSVFSWLISGWQNGPRPPSVATE</sequence>
<accession>A0A5B7J715</accession>
<proteinExistence type="predicted"/>
<evidence type="ECO:0000313" key="1">
    <source>
        <dbReference type="EMBL" id="MPC90559.1"/>
    </source>
</evidence>
<dbReference type="AlphaFoldDB" id="A0A5B7J715"/>
<organism evidence="1 2">
    <name type="scientific">Portunus trituberculatus</name>
    <name type="common">Swimming crab</name>
    <name type="synonym">Neptunus trituberculatus</name>
    <dbReference type="NCBI Taxonomy" id="210409"/>
    <lineage>
        <taxon>Eukaryota</taxon>
        <taxon>Metazoa</taxon>
        <taxon>Ecdysozoa</taxon>
        <taxon>Arthropoda</taxon>
        <taxon>Crustacea</taxon>
        <taxon>Multicrustacea</taxon>
        <taxon>Malacostraca</taxon>
        <taxon>Eumalacostraca</taxon>
        <taxon>Eucarida</taxon>
        <taxon>Decapoda</taxon>
        <taxon>Pleocyemata</taxon>
        <taxon>Brachyura</taxon>
        <taxon>Eubrachyura</taxon>
        <taxon>Portunoidea</taxon>
        <taxon>Portunidae</taxon>
        <taxon>Portuninae</taxon>
        <taxon>Portunus</taxon>
    </lineage>
</organism>
<keyword evidence="2" id="KW-1185">Reference proteome</keyword>
<evidence type="ECO:0000313" key="2">
    <source>
        <dbReference type="Proteomes" id="UP000324222"/>
    </source>
</evidence>
<name>A0A5B7J715_PORTR</name>